<dbReference type="Gene3D" id="2.40.37.30">
    <property type="match status" value="2"/>
</dbReference>
<dbReference type="InterPro" id="IPR048449">
    <property type="entry name" value="YhfX-like_C"/>
</dbReference>
<dbReference type="AlphaFoldDB" id="A0A7D3XRB2"/>
<protein>
    <submittedName>
        <fullName evidence="3">YhfX family PLP-dependent enzyme</fullName>
    </submittedName>
</protein>
<evidence type="ECO:0000313" key="4">
    <source>
        <dbReference type="Proteomes" id="UP000503088"/>
    </source>
</evidence>
<name>A0A7D3XRB2_9BACL</name>
<feature type="domain" description="YhfX-like C-terminal" evidence="2">
    <location>
        <begin position="277"/>
        <end position="377"/>
    </location>
</feature>
<dbReference type="InterPro" id="IPR001608">
    <property type="entry name" value="Ala_racemase_N"/>
</dbReference>
<reference evidence="3 4" key="1">
    <citation type="submission" date="2020-01" db="EMBL/GenBank/DDBJ databases">
        <authorList>
            <person name="Gulvik C.A."/>
            <person name="Batra D.G."/>
        </authorList>
    </citation>
    <scope>NUCLEOTIDE SEQUENCE [LARGE SCALE GENOMIC DNA]</scope>
    <source>
        <strain evidence="3 4">W9323</strain>
    </source>
</reference>
<accession>A0A7D3XRB2</accession>
<keyword evidence="4" id="KW-1185">Reference proteome</keyword>
<dbReference type="Pfam" id="PF21279">
    <property type="entry name" value="YhfX-like_C"/>
    <property type="match status" value="1"/>
</dbReference>
<dbReference type="SUPFAM" id="SSF51419">
    <property type="entry name" value="PLP-binding barrel"/>
    <property type="match status" value="1"/>
</dbReference>
<evidence type="ECO:0000259" key="1">
    <source>
        <dbReference type="Pfam" id="PF01168"/>
    </source>
</evidence>
<dbReference type="EMBL" id="CP048104">
    <property type="protein sequence ID" value="QKG85487.1"/>
    <property type="molecule type" value="Genomic_DNA"/>
</dbReference>
<dbReference type="Proteomes" id="UP000503088">
    <property type="component" value="Chromosome"/>
</dbReference>
<dbReference type="KEGG" id="kpul:GXN76_14175"/>
<organism evidence="3 4">
    <name type="scientific">Kroppenstedtia pulmonis</name>
    <dbReference type="NCBI Taxonomy" id="1380685"/>
    <lineage>
        <taxon>Bacteria</taxon>
        <taxon>Bacillati</taxon>
        <taxon>Bacillota</taxon>
        <taxon>Bacilli</taxon>
        <taxon>Bacillales</taxon>
        <taxon>Thermoactinomycetaceae</taxon>
        <taxon>Kroppenstedtia</taxon>
    </lineage>
</organism>
<dbReference type="InterPro" id="IPR029066">
    <property type="entry name" value="PLP-binding_barrel"/>
</dbReference>
<dbReference type="CDD" id="cd06811">
    <property type="entry name" value="PLPDE_III_yhfX_like"/>
    <property type="match status" value="1"/>
</dbReference>
<dbReference type="RefSeq" id="WP_173224177.1">
    <property type="nucleotide sequence ID" value="NZ_CP048104.1"/>
</dbReference>
<feature type="domain" description="Alanine racemase N-terminal" evidence="1">
    <location>
        <begin position="34"/>
        <end position="263"/>
    </location>
</feature>
<dbReference type="Pfam" id="PF01168">
    <property type="entry name" value="Ala_racemase_N"/>
    <property type="match status" value="1"/>
</dbReference>
<sequence length="389" mass="42744">MFLSATISQNPRLAEYAVYLHQKGQIRPNTYVLDLDVIRDNAAKLAEKAQKHGLNLYMMTKQIGRNPEAAKAIADSGIHKAVAVDPWEALHLAESGIPLGNVGHLVQIPSSMVASILDHRPEVITVFSTEKAREISEAARTRHRRQDIMLKVLGKEDMVYPGQWGGFREENLAEAVQTIKGLPGVRIAGVTAFPCLLYDGEDIVPTSNFHTLIRCARLLEDILDRPLDQINAPSATCCASIPLLKSLGATHGEPGHALTGTTPLHQHAGQPELPAMVYISEISHRDHEVAYAYGGGYYRRSQIQQAMIGRSLDEMMNRRVSLRKLEPEAIDYTLELEVGKMPVEAGETVLLAFRTQIFVTRSEVAVVSGLQTGSPQLTGIYDSLGKQLS</sequence>
<proteinExistence type="predicted"/>
<gene>
    <name evidence="3" type="ORF">GXN76_14175</name>
</gene>
<evidence type="ECO:0000313" key="3">
    <source>
        <dbReference type="EMBL" id="QKG85487.1"/>
    </source>
</evidence>
<evidence type="ECO:0000259" key="2">
    <source>
        <dbReference type="Pfam" id="PF21279"/>
    </source>
</evidence>